<name>A0ABR4I4F9_9EURO</name>
<protein>
    <submittedName>
        <fullName evidence="1">Uncharacterized protein</fullName>
    </submittedName>
</protein>
<keyword evidence="2" id="KW-1185">Reference proteome</keyword>
<dbReference type="EMBL" id="JBFXLT010000002">
    <property type="protein sequence ID" value="KAL2822491.1"/>
    <property type="molecule type" value="Genomic_DNA"/>
</dbReference>
<organism evidence="1 2">
    <name type="scientific">Aspergillus granulosus</name>
    <dbReference type="NCBI Taxonomy" id="176169"/>
    <lineage>
        <taxon>Eukaryota</taxon>
        <taxon>Fungi</taxon>
        <taxon>Dikarya</taxon>
        <taxon>Ascomycota</taxon>
        <taxon>Pezizomycotina</taxon>
        <taxon>Eurotiomycetes</taxon>
        <taxon>Eurotiomycetidae</taxon>
        <taxon>Eurotiales</taxon>
        <taxon>Aspergillaceae</taxon>
        <taxon>Aspergillus</taxon>
        <taxon>Aspergillus subgen. Nidulantes</taxon>
    </lineage>
</organism>
<proteinExistence type="predicted"/>
<gene>
    <name evidence="1" type="ORF">BJX63DRAFT_122025</name>
</gene>
<sequence length="202" mass="22246">MTESSDSMSESFTSSRRLIQGINNHRVVHALTWSLAGGSAQLVSGEAPDSSLQHLHLLFHPLGDDVTVAPVPATLFKIQSLFFPDAQCVSPHNISQVTSMLDQHNIPELARRARTLHPPSQGSRPNSRWRSDILVQSRHRKVPSQLTCRSHCASFSTKARLPYVSANHAPSLALLALTPQKDSPMINRGEYHYITVGDRDAA</sequence>
<accession>A0ABR4I4F9</accession>
<reference evidence="1 2" key="1">
    <citation type="submission" date="2024-07" db="EMBL/GenBank/DDBJ databases">
        <title>Section-level genome sequencing and comparative genomics of Aspergillus sections Usti and Cavernicolus.</title>
        <authorList>
            <consortium name="Lawrence Berkeley National Laboratory"/>
            <person name="Nybo J.L."/>
            <person name="Vesth T.C."/>
            <person name="Theobald S."/>
            <person name="Frisvad J.C."/>
            <person name="Larsen T.O."/>
            <person name="Kjaerboelling I."/>
            <person name="Rothschild-Mancinelli K."/>
            <person name="Lyhne E.K."/>
            <person name="Kogle M.E."/>
            <person name="Barry K."/>
            <person name="Clum A."/>
            <person name="Na H."/>
            <person name="Ledsgaard L."/>
            <person name="Lin J."/>
            <person name="Lipzen A."/>
            <person name="Kuo A."/>
            <person name="Riley R."/>
            <person name="Mondo S."/>
            <person name="Labutti K."/>
            <person name="Haridas S."/>
            <person name="Pangalinan J."/>
            <person name="Salamov A.A."/>
            <person name="Simmons B.A."/>
            <person name="Magnuson J.K."/>
            <person name="Chen J."/>
            <person name="Drula E."/>
            <person name="Henrissat B."/>
            <person name="Wiebenga A."/>
            <person name="Lubbers R.J."/>
            <person name="Gomes A.C."/>
            <person name="Makela M.R."/>
            <person name="Stajich J."/>
            <person name="Grigoriev I.V."/>
            <person name="Mortensen U.H."/>
            <person name="De Vries R.P."/>
            <person name="Baker S.E."/>
            <person name="Andersen M.R."/>
        </authorList>
    </citation>
    <scope>NUCLEOTIDE SEQUENCE [LARGE SCALE GENOMIC DNA]</scope>
    <source>
        <strain evidence="1 2">CBS 588.65</strain>
    </source>
</reference>
<comment type="caution">
    <text evidence="1">The sequence shown here is derived from an EMBL/GenBank/DDBJ whole genome shotgun (WGS) entry which is preliminary data.</text>
</comment>
<evidence type="ECO:0000313" key="1">
    <source>
        <dbReference type="EMBL" id="KAL2822491.1"/>
    </source>
</evidence>
<dbReference type="Proteomes" id="UP001610334">
    <property type="component" value="Unassembled WGS sequence"/>
</dbReference>
<evidence type="ECO:0000313" key="2">
    <source>
        <dbReference type="Proteomes" id="UP001610334"/>
    </source>
</evidence>